<organism>
    <name type="scientific">Pediculus humanus subsp. corporis</name>
    <name type="common">Body louse</name>
    <dbReference type="NCBI Taxonomy" id="121224"/>
    <lineage>
        <taxon>Eukaryota</taxon>
        <taxon>Metazoa</taxon>
        <taxon>Ecdysozoa</taxon>
        <taxon>Arthropoda</taxon>
        <taxon>Hexapoda</taxon>
        <taxon>Insecta</taxon>
        <taxon>Pterygota</taxon>
        <taxon>Neoptera</taxon>
        <taxon>Paraneoptera</taxon>
        <taxon>Psocodea</taxon>
        <taxon>Troctomorpha</taxon>
        <taxon>Phthiraptera</taxon>
        <taxon>Anoplura</taxon>
        <taxon>Pediculidae</taxon>
        <taxon>Pediculus</taxon>
    </lineage>
</organism>
<proteinExistence type="inferred from homology"/>
<dbReference type="KEGG" id="phu:Phum_PHUM458710"/>
<reference evidence="17" key="1">
    <citation type="submission" date="2007-04" db="EMBL/GenBank/DDBJ databases">
        <title>Annotation of Pediculus humanus corporis strain USDA.</title>
        <authorList>
            <person name="Kirkness E."/>
            <person name="Hannick L."/>
            <person name="Hass B."/>
            <person name="Bruggner R."/>
            <person name="Lawson D."/>
            <person name="Bidwell S."/>
            <person name="Joardar V."/>
            <person name="Caler E."/>
            <person name="Walenz B."/>
            <person name="Inman J."/>
            <person name="Schobel S."/>
            <person name="Galinsky K."/>
            <person name="Amedeo P."/>
            <person name="Strausberg R."/>
        </authorList>
    </citation>
    <scope>NUCLEOTIDE SEQUENCE</scope>
    <source>
        <strain evidence="17">USDA</strain>
    </source>
</reference>
<dbReference type="FunCoup" id="E0VV52">
    <property type="interactions" value="19"/>
</dbReference>
<dbReference type="GO" id="GO:0005789">
    <property type="term" value="C:endoplasmic reticulum membrane"/>
    <property type="evidence" value="ECO:0007669"/>
    <property type="project" value="UniProtKB-SubCell"/>
</dbReference>
<keyword evidence="19" id="KW-1185">Reference proteome</keyword>
<dbReference type="STRING" id="121224.E0VV52"/>
<keyword evidence="10 15" id="KW-0560">Oxidoreductase</keyword>
<feature type="chain" id="PRO_5011412682" evidence="16">
    <location>
        <begin position="20"/>
        <end position="499"/>
    </location>
</feature>
<dbReference type="PANTHER" id="PTHR24303">
    <property type="entry name" value="HEME-BINDING MONOOXYGENASE FAMILY"/>
    <property type="match status" value="1"/>
</dbReference>
<dbReference type="VEuPathDB" id="VectorBase:PHUM458710"/>
<dbReference type="PROSITE" id="PS00086">
    <property type="entry name" value="CYTOCHROME_P450"/>
    <property type="match status" value="1"/>
</dbReference>
<dbReference type="EnsemblMetazoa" id="PHUM458710-RA">
    <property type="protein sequence ID" value="PHUM458710-PA"/>
    <property type="gene ID" value="PHUM458710"/>
</dbReference>
<dbReference type="GO" id="GO:0016712">
    <property type="term" value="F:oxidoreductase activity, acting on paired donors, with incorporation or reduction of molecular oxygen, reduced flavin or flavoprotein as one donor, and incorporation of one atom of oxygen"/>
    <property type="evidence" value="ECO:0007669"/>
    <property type="project" value="UniProtKB-EC"/>
</dbReference>
<reference evidence="18" key="3">
    <citation type="submission" date="2020-05" db="UniProtKB">
        <authorList>
            <consortium name="EnsemblMetazoa"/>
        </authorList>
    </citation>
    <scope>IDENTIFICATION</scope>
    <source>
        <strain evidence="18">USDA</strain>
    </source>
</reference>
<dbReference type="RefSeq" id="XP_002429996.1">
    <property type="nucleotide sequence ID" value="XM_002429951.1"/>
</dbReference>
<dbReference type="eggNOG" id="KOG0156">
    <property type="taxonomic scope" value="Eukaryota"/>
</dbReference>
<evidence type="ECO:0000256" key="8">
    <source>
        <dbReference type="ARBA" id="ARBA00022824"/>
    </source>
</evidence>
<evidence type="ECO:0000256" key="9">
    <source>
        <dbReference type="ARBA" id="ARBA00022848"/>
    </source>
</evidence>
<sequence>MFFLVTFSVTVFLVFVLSGLERLKSVRKFKEIAPGPRPWPLIGSLHLMGGSSSPFQVFTKLSKTYGSIYSITLGSSSCVVVNSFNLIKKVLISKGGHFGGRPDFIRFHKLFGGDRNNSLALCDWADLQKTRRSIARLYCSPRFASTNYDRLREVGLQEMNEFICELSNITTKSHDVELKPLIMATCANMFTSYMCSTRFNYDDKEFTKTVLLFDNIFWEINQGYAVDFLPWLLPFYNRHMNRLSKWSKDIRQFILSRIIDHHRSTLDPNAPPRDFTDALLLHLEEDELLNWQHIIFELEDFLGGHSAIGNLVMLALAGIVKNPEVGTKIQEEIDRVVGNCRPVDLFDKPDMPFTEATILETLRMSSSPIVPHVANQDTMIEGYFVKKGSVVFLNNYELNTGEKYWSDPKKFKPERFIINNQIMKPEFFIPFSTGKRTCIGQRLVQGFSFILLATILQNYNVSCSDLSSIHFQPACVALPPSTFSLNLKPRTIQQEQIKG</sequence>
<dbReference type="InParanoid" id="E0VV52"/>
<comment type="function">
    <text evidence="2">May be involved in the metabolism of insect hormones and in the breakdown of synthetic insecticides.</text>
</comment>
<evidence type="ECO:0000256" key="7">
    <source>
        <dbReference type="ARBA" id="ARBA00022723"/>
    </source>
</evidence>
<evidence type="ECO:0000256" key="15">
    <source>
        <dbReference type="RuleBase" id="RU000461"/>
    </source>
</evidence>
<protein>
    <submittedName>
        <fullName evidence="17 18">Cytochrome P450, putative</fullName>
        <ecNumber evidence="17">1.14.14.1</ecNumber>
    </submittedName>
</protein>
<dbReference type="InterPro" id="IPR017972">
    <property type="entry name" value="Cyt_P450_CS"/>
</dbReference>
<dbReference type="InterPro" id="IPR036396">
    <property type="entry name" value="Cyt_P450_sf"/>
</dbReference>
<evidence type="ECO:0000256" key="6">
    <source>
        <dbReference type="ARBA" id="ARBA00022617"/>
    </source>
</evidence>
<dbReference type="GO" id="GO:0020037">
    <property type="term" value="F:heme binding"/>
    <property type="evidence" value="ECO:0007669"/>
    <property type="project" value="InterPro"/>
</dbReference>
<evidence type="ECO:0000256" key="16">
    <source>
        <dbReference type="SAM" id="SignalP"/>
    </source>
</evidence>
<evidence type="ECO:0000256" key="5">
    <source>
        <dbReference type="ARBA" id="ARBA00010617"/>
    </source>
</evidence>
<dbReference type="EMBL" id="DS235802">
    <property type="protein sequence ID" value="EEB17258.1"/>
    <property type="molecule type" value="Genomic_DNA"/>
</dbReference>
<evidence type="ECO:0000256" key="12">
    <source>
        <dbReference type="ARBA" id="ARBA00023033"/>
    </source>
</evidence>
<evidence type="ECO:0000256" key="11">
    <source>
        <dbReference type="ARBA" id="ARBA00023004"/>
    </source>
</evidence>
<accession>E0VV52</accession>
<keyword evidence="6 14" id="KW-0349">Heme</keyword>
<dbReference type="InterPro" id="IPR002401">
    <property type="entry name" value="Cyt_P450_E_grp-I"/>
</dbReference>
<comment type="cofactor">
    <cofactor evidence="1 14">
        <name>heme</name>
        <dbReference type="ChEBI" id="CHEBI:30413"/>
    </cofactor>
</comment>
<evidence type="ECO:0000313" key="18">
    <source>
        <dbReference type="EnsemblMetazoa" id="PHUM458710-PA"/>
    </source>
</evidence>
<feature type="signal peptide" evidence="16">
    <location>
        <begin position="1"/>
        <end position="19"/>
    </location>
</feature>
<dbReference type="AlphaFoldDB" id="E0VV52"/>
<comment type="subcellular location">
    <subcellularLocation>
        <location evidence="4">Endoplasmic reticulum membrane</location>
        <topology evidence="4">Peripheral membrane protein</topology>
    </subcellularLocation>
    <subcellularLocation>
        <location evidence="3">Microsome membrane</location>
        <topology evidence="3">Peripheral membrane protein</topology>
    </subcellularLocation>
</comment>
<dbReference type="EMBL" id="AAZO01005576">
    <property type="status" value="NOT_ANNOTATED_CDS"/>
    <property type="molecule type" value="Genomic_DNA"/>
</dbReference>
<name>E0VV52_PEDHC</name>
<keyword evidence="7 14" id="KW-0479">Metal-binding</keyword>
<dbReference type="DrugCentral" id="E0VV52"/>
<dbReference type="SUPFAM" id="SSF48264">
    <property type="entry name" value="Cytochrome P450"/>
    <property type="match status" value="1"/>
</dbReference>
<evidence type="ECO:0000256" key="10">
    <source>
        <dbReference type="ARBA" id="ARBA00023002"/>
    </source>
</evidence>
<dbReference type="CDD" id="cd20617">
    <property type="entry name" value="CYP1_2-like"/>
    <property type="match status" value="1"/>
</dbReference>
<dbReference type="FunFam" id="1.10.630.10:FF:000238">
    <property type="entry name" value="Cytochrome P450 2A6"/>
    <property type="match status" value="1"/>
</dbReference>
<dbReference type="Gene3D" id="1.10.630.10">
    <property type="entry name" value="Cytochrome P450"/>
    <property type="match status" value="1"/>
</dbReference>
<dbReference type="ChEMBL" id="CHEMBL2364702"/>
<dbReference type="CTD" id="8230937"/>
<evidence type="ECO:0000313" key="17">
    <source>
        <dbReference type="EMBL" id="EEB17258.1"/>
    </source>
</evidence>
<keyword evidence="12 15" id="KW-0503">Monooxygenase</keyword>
<dbReference type="GO" id="GO:0005506">
    <property type="term" value="F:iron ion binding"/>
    <property type="evidence" value="ECO:0007669"/>
    <property type="project" value="InterPro"/>
</dbReference>
<keyword evidence="16" id="KW-0732">Signal</keyword>
<feature type="binding site" description="axial binding residue" evidence="14">
    <location>
        <position position="438"/>
    </location>
    <ligand>
        <name>heme</name>
        <dbReference type="ChEBI" id="CHEBI:30413"/>
    </ligand>
    <ligandPart>
        <name>Fe</name>
        <dbReference type="ChEBI" id="CHEBI:18248"/>
    </ligandPart>
</feature>
<dbReference type="GeneID" id="8230937"/>
<dbReference type="OMA" id="HFDEIFW"/>
<dbReference type="InterPro" id="IPR001128">
    <property type="entry name" value="Cyt_P450"/>
</dbReference>
<reference evidence="17" key="2">
    <citation type="submission" date="2007-04" db="EMBL/GenBank/DDBJ databases">
        <title>The genome of the human body louse.</title>
        <authorList>
            <consortium name="The Human Body Louse Genome Consortium"/>
            <person name="Kirkness E."/>
            <person name="Walenz B."/>
            <person name="Hass B."/>
            <person name="Bruggner R."/>
            <person name="Strausberg R."/>
        </authorList>
    </citation>
    <scope>NUCLEOTIDE SEQUENCE</scope>
    <source>
        <strain evidence="17">USDA</strain>
    </source>
</reference>
<dbReference type="PRINTS" id="PR00463">
    <property type="entry name" value="EP450I"/>
</dbReference>
<keyword evidence="8" id="KW-0256">Endoplasmic reticulum</keyword>
<keyword evidence="9" id="KW-0492">Microsome</keyword>
<gene>
    <name evidence="18" type="primary">8230937</name>
    <name evidence="17" type="ORF">Phum_PHUM458710</name>
</gene>
<comment type="similarity">
    <text evidence="5 15">Belongs to the cytochrome P450 family.</text>
</comment>
<dbReference type="OrthoDB" id="1470350at2759"/>
<dbReference type="PRINTS" id="PR00385">
    <property type="entry name" value="P450"/>
</dbReference>
<evidence type="ECO:0000256" key="14">
    <source>
        <dbReference type="PIRSR" id="PIRSR602401-1"/>
    </source>
</evidence>
<evidence type="ECO:0000256" key="2">
    <source>
        <dbReference type="ARBA" id="ARBA00003690"/>
    </source>
</evidence>
<dbReference type="PANTHER" id="PTHR24303:SF31">
    <property type="entry name" value="CYTOCHROME P450 307A1-RELATED"/>
    <property type="match status" value="1"/>
</dbReference>
<dbReference type="EC" id="1.14.14.1" evidence="17"/>
<evidence type="ECO:0000256" key="13">
    <source>
        <dbReference type="ARBA" id="ARBA00023136"/>
    </source>
</evidence>
<evidence type="ECO:0000256" key="1">
    <source>
        <dbReference type="ARBA" id="ARBA00001971"/>
    </source>
</evidence>
<dbReference type="Proteomes" id="UP000009046">
    <property type="component" value="Unassembled WGS sequence"/>
</dbReference>
<keyword evidence="11 14" id="KW-0408">Iron</keyword>
<dbReference type="Pfam" id="PF00067">
    <property type="entry name" value="p450"/>
    <property type="match status" value="1"/>
</dbReference>
<evidence type="ECO:0000313" key="19">
    <source>
        <dbReference type="Proteomes" id="UP000009046"/>
    </source>
</evidence>
<evidence type="ECO:0000256" key="4">
    <source>
        <dbReference type="ARBA" id="ARBA00004406"/>
    </source>
</evidence>
<dbReference type="HOGENOM" id="CLU_001570_22_0_1"/>
<keyword evidence="13" id="KW-0472">Membrane</keyword>
<evidence type="ECO:0000256" key="3">
    <source>
        <dbReference type="ARBA" id="ARBA00004174"/>
    </source>
</evidence>